<evidence type="ECO:0000256" key="1">
    <source>
        <dbReference type="ARBA" id="ARBA00004173"/>
    </source>
</evidence>
<dbReference type="EC" id="1.16.3.1" evidence="3"/>
<keyword evidence="11" id="KW-0496">Mitochondrion</keyword>
<dbReference type="InterPro" id="IPR036524">
    <property type="entry name" value="Frataxin/CyaY_sf"/>
</dbReference>
<dbReference type="GO" id="GO:0006879">
    <property type="term" value="P:intracellular iron ion homeostasis"/>
    <property type="evidence" value="ECO:0007669"/>
    <property type="project" value="UniProtKB-KW"/>
</dbReference>
<accession>A0A0N0NNT2</accession>
<dbReference type="Gene3D" id="3.30.920.10">
    <property type="entry name" value="Frataxin/CyaY"/>
    <property type="match status" value="1"/>
</dbReference>
<dbReference type="EMBL" id="LFJN01000008">
    <property type="protein sequence ID" value="KPI41951.1"/>
    <property type="molecule type" value="Genomic_DNA"/>
</dbReference>
<evidence type="ECO:0000256" key="6">
    <source>
        <dbReference type="ARBA" id="ARBA00022496"/>
    </source>
</evidence>
<dbReference type="PROSITE" id="PS01344">
    <property type="entry name" value="FRATAXIN_1"/>
    <property type="match status" value="1"/>
</dbReference>
<reference evidence="14 15" key="1">
    <citation type="submission" date="2015-06" db="EMBL/GenBank/DDBJ databases">
        <title>Draft genome of the ant-associated black yeast Phialophora attae CBS 131958.</title>
        <authorList>
            <person name="Moreno L.F."/>
            <person name="Stielow B.J."/>
            <person name="de Hoog S."/>
            <person name="Vicente V.A."/>
            <person name="Weiss V.A."/>
            <person name="de Vries M."/>
            <person name="Cruz L.M."/>
            <person name="Souza E.M."/>
        </authorList>
    </citation>
    <scope>NUCLEOTIDE SEQUENCE [LARGE SCALE GENOMIC DNA]</scope>
    <source>
        <strain evidence="14 15">CBS 131958</strain>
    </source>
</reference>
<dbReference type="GeneID" id="28737664"/>
<dbReference type="GO" id="GO:0005739">
    <property type="term" value="C:mitochondrion"/>
    <property type="evidence" value="ECO:0007669"/>
    <property type="project" value="UniProtKB-SubCell"/>
</dbReference>
<evidence type="ECO:0000256" key="3">
    <source>
        <dbReference type="ARBA" id="ARBA00013107"/>
    </source>
</evidence>
<protein>
    <recommendedName>
        <fullName evidence="3">ferroxidase</fullName>
        <ecNumber evidence="3">1.16.3.1</ecNumber>
    </recommendedName>
</protein>
<dbReference type="GO" id="GO:0051537">
    <property type="term" value="F:2 iron, 2 sulfur cluster binding"/>
    <property type="evidence" value="ECO:0007669"/>
    <property type="project" value="TreeGrafter"/>
</dbReference>
<dbReference type="GO" id="GO:0034986">
    <property type="term" value="F:iron chaperone activity"/>
    <property type="evidence" value="ECO:0007669"/>
    <property type="project" value="TreeGrafter"/>
</dbReference>
<feature type="compositionally biased region" description="Low complexity" evidence="13">
    <location>
        <begin position="44"/>
        <end position="68"/>
    </location>
</feature>
<evidence type="ECO:0000256" key="12">
    <source>
        <dbReference type="ARBA" id="ARBA00047990"/>
    </source>
</evidence>
<dbReference type="GO" id="GO:0004322">
    <property type="term" value="F:ferroxidase activity"/>
    <property type="evidence" value="ECO:0007669"/>
    <property type="project" value="UniProtKB-EC"/>
</dbReference>
<dbReference type="SUPFAM" id="SSF55387">
    <property type="entry name" value="Frataxin/Nqo15-like"/>
    <property type="match status" value="1"/>
</dbReference>
<keyword evidence="8" id="KW-0560">Oxidoreductase</keyword>
<keyword evidence="6" id="KW-0410">Iron transport</keyword>
<dbReference type="NCBIfam" id="TIGR03421">
    <property type="entry name" value="FeS_CyaY"/>
    <property type="match status" value="1"/>
</dbReference>
<evidence type="ECO:0000256" key="8">
    <source>
        <dbReference type="ARBA" id="ARBA00023002"/>
    </source>
</evidence>
<sequence length="242" mass="26347">MSRATATVRSLRRILSRMHERTVTAPEKAHFTSLALVRFTCPQTPSSRSAAAHSHPTSSASNSSANPRFLTTTARLHKGLRPETSDPAPPNPEAQTTASAADEPTPLDNETYHELSDDYLDRLVSALEEKAEANAEYDVEYSAGVLKCETPQGTWVINKQPPNKQIWLSSPLSGPKRYDYQAPGAGQDAKEGTDAASLSVDVEGKITDYDHGGRWVYLRDGSGLSELLKNELELDVPKSLDG</sequence>
<comment type="catalytic activity">
    <reaction evidence="12">
        <text>4 Fe(2+) + O2 + 4 H(+) = 4 Fe(3+) + 2 H2O</text>
        <dbReference type="Rhea" id="RHEA:11148"/>
        <dbReference type="ChEBI" id="CHEBI:15377"/>
        <dbReference type="ChEBI" id="CHEBI:15378"/>
        <dbReference type="ChEBI" id="CHEBI:15379"/>
        <dbReference type="ChEBI" id="CHEBI:29033"/>
        <dbReference type="ChEBI" id="CHEBI:29034"/>
        <dbReference type="EC" id="1.16.3.1"/>
    </reaction>
</comment>
<dbReference type="AlphaFoldDB" id="A0A0N0NNT2"/>
<keyword evidence="10" id="KW-0406">Ion transport</keyword>
<dbReference type="Proteomes" id="UP000038010">
    <property type="component" value="Unassembled WGS sequence"/>
</dbReference>
<dbReference type="RefSeq" id="XP_018001914.1">
    <property type="nucleotide sequence ID" value="XM_018145784.1"/>
</dbReference>
<name>A0A0N0NNT2_9EURO</name>
<evidence type="ECO:0000313" key="14">
    <source>
        <dbReference type="EMBL" id="KPI41951.1"/>
    </source>
</evidence>
<dbReference type="GO" id="GO:0006826">
    <property type="term" value="P:iron ion transport"/>
    <property type="evidence" value="ECO:0007669"/>
    <property type="project" value="UniProtKB-KW"/>
</dbReference>
<proteinExistence type="inferred from homology"/>
<comment type="similarity">
    <text evidence="2">Belongs to the frataxin family.</text>
</comment>
<gene>
    <name evidence="14" type="ORF">AB675_5563</name>
</gene>
<evidence type="ECO:0000313" key="15">
    <source>
        <dbReference type="Proteomes" id="UP000038010"/>
    </source>
</evidence>
<dbReference type="InterPro" id="IPR017789">
    <property type="entry name" value="Frataxin"/>
</dbReference>
<dbReference type="NCBIfam" id="TIGR03422">
    <property type="entry name" value="mito_frataxin"/>
    <property type="match status" value="1"/>
</dbReference>
<keyword evidence="9" id="KW-0408">Iron</keyword>
<dbReference type="GO" id="GO:0008198">
    <property type="term" value="F:ferrous iron binding"/>
    <property type="evidence" value="ECO:0007669"/>
    <property type="project" value="TreeGrafter"/>
</dbReference>
<dbReference type="OrthoDB" id="509901at2759"/>
<evidence type="ECO:0000256" key="2">
    <source>
        <dbReference type="ARBA" id="ARBA00008183"/>
    </source>
</evidence>
<dbReference type="STRING" id="1664694.A0A0N0NNT2"/>
<evidence type="ECO:0000256" key="13">
    <source>
        <dbReference type="SAM" id="MobiDB-lite"/>
    </source>
</evidence>
<comment type="subcellular location">
    <subcellularLocation>
        <location evidence="1">Mitochondrion</location>
    </subcellularLocation>
</comment>
<keyword evidence="5" id="KW-0813">Transport</keyword>
<keyword evidence="7" id="KW-0809">Transit peptide</keyword>
<dbReference type="VEuPathDB" id="FungiDB:AB675_5563"/>
<feature type="region of interest" description="Disordered" evidence="13">
    <location>
        <begin position="44"/>
        <end position="111"/>
    </location>
</feature>
<dbReference type="InterPro" id="IPR002908">
    <property type="entry name" value="Frataxin/CyaY"/>
</dbReference>
<dbReference type="PANTHER" id="PTHR16821:SF2">
    <property type="entry name" value="FRATAXIN, MITOCHONDRIAL"/>
    <property type="match status" value="1"/>
</dbReference>
<dbReference type="SMART" id="SM01219">
    <property type="entry name" value="Frataxin_Cyay"/>
    <property type="match status" value="1"/>
</dbReference>
<evidence type="ECO:0000256" key="5">
    <source>
        <dbReference type="ARBA" id="ARBA00022448"/>
    </source>
</evidence>
<evidence type="ECO:0000256" key="7">
    <source>
        <dbReference type="ARBA" id="ARBA00022946"/>
    </source>
</evidence>
<dbReference type="Pfam" id="PF01491">
    <property type="entry name" value="Frataxin_Cyay"/>
    <property type="match status" value="1"/>
</dbReference>
<keyword evidence="4" id="KW-0409">Iron storage</keyword>
<dbReference type="PANTHER" id="PTHR16821">
    <property type="entry name" value="FRATAXIN"/>
    <property type="match status" value="1"/>
</dbReference>
<evidence type="ECO:0000256" key="10">
    <source>
        <dbReference type="ARBA" id="ARBA00023065"/>
    </source>
</evidence>
<dbReference type="InterPro" id="IPR020895">
    <property type="entry name" value="Frataxin_CS"/>
</dbReference>
<evidence type="ECO:0000256" key="4">
    <source>
        <dbReference type="ARBA" id="ARBA00022434"/>
    </source>
</evidence>
<organism evidence="14 15">
    <name type="scientific">Cyphellophora attinorum</name>
    <dbReference type="NCBI Taxonomy" id="1664694"/>
    <lineage>
        <taxon>Eukaryota</taxon>
        <taxon>Fungi</taxon>
        <taxon>Dikarya</taxon>
        <taxon>Ascomycota</taxon>
        <taxon>Pezizomycotina</taxon>
        <taxon>Eurotiomycetes</taxon>
        <taxon>Chaetothyriomycetidae</taxon>
        <taxon>Chaetothyriales</taxon>
        <taxon>Cyphellophoraceae</taxon>
        <taxon>Cyphellophora</taxon>
    </lineage>
</organism>
<evidence type="ECO:0000256" key="11">
    <source>
        <dbReference type="ARBA" id="ARBA00023128"/>
    </source>
</evidence>
<comment type="caution">
    <text evidence="14">The sequence shown here is derived from an EMBL/GenBank/DDBJ whole genome shotgun (WGS) entry which is preliminary data.</text>
</comment>
<dbReference type="GO" id="GO:0008199">
    <property type="term" value="F:ferric iron binding"/>
    <property type="evidence" value="ECO:0007669"/>
    <property type="project" value="InterPro"/>
</dbReference>
<evidence type="ECO:0000256" key="9">
    <source>
        <dbReference type="ARBA" id="ARBA00023004"/>
    </source>
</evidence>
<keyword evidence="15" id="KW-1185">Reference proteome</keyword>
<dbReference type="GO" id="GO:0016226">
    <property type="term" value="P:iron-sulfur cluster assembly"/>
    <property type="evidence" value="ECO:0007669"/>
    <property type="project" value="InterPro"/>
</dbReference>
<dbReference type="PROSITE" id="PS50810">
    <property type="entry name" value="FRATAXIN_2"/>
    <property type="match status" value="1"/>
</dbReference>